<dbReference type="SUPFAM" id="SSF53756">
    <property type="entry name" value="UDP-Glycosyltransferase/glycogen phosphorylase"/>
    <property type="match status" value="1"/>
</dbReference>
<organism evidence="3">
    <name type="scientific">Longilinea arvoryzae</name>
    <dbReference type="NCBI Taxonomy" id="360412"/>
    <lineage>
        <taxon>Bacteria</taxon>
        <taxon>Bacillati</taxon>
        <taxon>Chloroflexota</taxon>
        <taxon>Anaerolineae</taxon>
        <taxon>Anaerolineales</taxon>
        <taxon>Anaerolineaceae</taxon>
        <taxon>Longilinea</taxon>
    </lineage>
</organism>
<dbReference type="PANTHER" id="PTHR48050:SF13">
    <property type="entry name" value="STEROL 3-BETA-GLUCOSYLTRANSFERASE UGT80A2"/>
    <property type="match status" value="1"/>
</dbReference>
<dbReference type="FunFam" id="3.40.50.2000:FF:000009">
    <property type="entry name" value="Sterol 3-beta-glucosyltransferase UGT80A2"/>
    <property type="match status" value="1"/>
</dbReference>
<gene>
    <name evidence="3" type="ORF">LARV_00502</name>
</gene>
<dbReference type="STRING" id="360412.LARV_00502"/>
<dbReference type="InterPro" id="IPR010610">
    <property type="entry name" value="EryCIII-like_C"/>
</dbReference>
<dbReference type="PANTHER" id="PTHR48050">
    <property type="entry name" value="STEROL 3-BETA-GLUCOSYLTRANSFERASE"/>
    <property type="match status" value="1"/>
</dbReference>
<evidence type="ECO:0000259" key="2">
    <source>
        <dbReference type="Pfam" id="PF06722"/>
    </source>
</evidence>
<dbReference type="RefSeq" id="WP_075072162.1">
    <property type="nucleotide sequence ID" value="NZ_DF967972.1"/>
</dbReference>
<dbReference type="EMBL" id="DF967972">
    <property type="protein sequence ID" value="GAP12766.1"/>
    <property type="molecule type" value="Genomic_DNA"/>
</dbReference>
<dbReference type="Gene3D" id="3.40.50.2000">
    <property type="entry name" value="Glycogen Phosphorylase B"/>
    <property type="match status" value="2"/>
</dbReference>
<dbReference type="AlphaFoldDB" id="A0A0S7B715"/>
<evidence type="ECO:0000259" key="1">
    <source>
        <dbReference type="Pfam" id="PF03033"/>
    </source>
</evidence>
<name>A0A0S7B715_9CHLR</name>
<feature type="domain" description="Glycosyltransferase family 28 N-terminal" evidence="1">
    <location>
        <begin position="5"/>
        <end position="65"/>
    </location>
</feature>
<dbReference type="Pfam" id="PF03033">
    <property type="entry name" value="Glyco_transf_28"/>
    <property type="match status" value="1"/>
</dbReference>
<dbReference type="OrthoDB" id="9805366at2"/>
<proteinExistence type="predicted"/>
<protein>
    <submittedName>
        <fullName evidence="3">Glycosyl transferases, related to UDP-glucuronosyltransferase</fullName>
    </submittedName>
</protein>
<reference evidence="3" key="1">
    <citation type="submission" date="2015-07" db="EMBL/GenBank/DDBJ databases">
        <title>Draft Genome Sequences of Anaerolinea thermolimosa IMO-1, Bellilinea caldifistulae GOMI-1, Leptolinea tardivitalis YMTK-2, Levilinea saccharolytica KIBI-1,Longilinea arvoryzae KOME-1, Previously Described as Members of the Anaerolineaceae (Chloroflexi).</title>
        <authorList>
            <person name="Sekiguchi Y."/>
            <person name="Ohashi A."/>
            <person name="Matsuura N."/>
            <person name="Tourlousse M.D."/>
        </authorList>
    </citation>
    <scope>NUCLEOTIDE SEQUENCE [LARGE SCALE GENOMIC DNA]</scope>
    <source>
        <strain evidence="3">KOME-1</strain>
    </source>
</reference>
<dbReference type="InterPro" id="IPR050426">
    <property type="entry name" value="Glycosyltransferase_28"/>
</dbReference>
<evidence type="ECO:0000313" key="3">
    <source>
        <dbReference type="EMBL" id="GAP12766.1"/>
    </source>
</evidence>
<dbReference type="Pfam" id="PF06722">
    <property type="entry name" value="EryCIII-like_C"/>
    <property type="match status" value="1"/>
</dbReference>
<dbReference type="InterPro" id="IPR002213">
    <property type="entry name" value="UDP_glucos_trans"/>
</dbReference>
<accession>A0A0S7B715</accession>
<keyword evidence="4" id="KW-1185">Reference proteome</keyword>
<keyword evidence="3" id="KW-0808">Transferase</keyword>
<dbReference type="GO" id="GO:0008194">
    <property type="term" value="F:UDP-glycosyltransferase activity"/>
    <property type="evidence" value="ECO:0007669"/>
    <property type="project" value="InterPro"/>
</dbReference>
<dbReference type="InterPro" id="IPR004276">
    <property type="entry name" value="GlycoTrans_28_N"/>
</dbReference>
<evidence type="ECO:0000313" key="4">
    <source>
        <dbReference type="Proteomes" id="UP000055060"/>
    </source>
</evidence>
<dbReference type="CDD" id="cd03784">
    <property type="entry name" value="GT1_Gtf-like"/>
    <property type="match status" value="1"/>
</dbReference>
<dbReference type="GO" id="GO:0033072">
    <property type="term" value="P:vancomycin biosynthetic process"/>
    <property type="evidence" value="ECO:0007669"/>
    <property type="project" value="UniProtKB-ARBA"/>
</dbReference>
<dbReference type="Proteomes" id="UP000055060">
    <property type="component" value="Unassembled WGS sequence"/>
</dbReference>
<sequence>MSKFLIPTIGTRGDVQPYIALALGLNHAGHEATIASHPCMRSLVESYGIHFAPMGPDIDIARETAIIRGHSPNWMIGFMRVMKFSFIMLEQCHPDLLKLCRQNDWVIVSHTAAGSIEADQLGMPAISVTLSPQAIPAPDPADSLIKRGLMRIAGAGMGMVMTRPLNQIRKRVGVQPMGPTGITSPKLNLIPISPEIYSPNPRWETRHQMTGYWFAPSPLEWTPPVDLQAFMDEGVPPVIVSLGAMSISGEDAQEAAEITIHAVQDAGARAIIQGWDEPIGKMTLPANIFHAGSIPHEWLLPRSAALMHHGGFGTTAAGFRAGIPQIVIPHIIDQFIWGQKVQELGVGPQPISRAQLKSEILTEAIRKVMEDEVIRMKANTLGQQIRSERGVERAIELITDVVDKG</sequence>
<dbReference type="GO" id="GO:0005975">
    <property type="term" value="P:carbohydrate metabolic process"/>
    <property type="evidence" value="ECO:0007669"/>
    <property type="project" value="InterPro"/>
</dbReference>
<dbReference type="GO" id="GO:0016758">
    <property type="term" value="F:hexosyltransferase activity"/>
    <property type="evidence" value="ECO:0007669"/>
    <property type="project" value="InterPro"/>
</dbReference>
<feature type="domain" description="Erythromycin biosynthesis protein CIII-like C-terminal" evidence="2">
    <location>
        <begin position="282"/>
        <end position="387"/>
    </location>
</feature>